<reference evidence="2 3" key="1">
    <citation type="submission" date="2024-06" db="EMBL/GenBank/DDBJ databases">
        <title>Fanconibacter daqui strain Q02 whole shotgun sequencing project.</title>
        <authorList>
            <person name="Rodrigues J.W.A."/>
            <person name="Viana L.C."/>
            <person name="Vieira E.C."/>
            <person name="Souza F.O.L."/>
            <person name="Alegria O.C."/>
            <person name="Patroca S."/>
            <person name="Cruz A.C.R."/>
            <person name="Nunes A.R.C."/>
        </authorList>
    </citation>
    <scope>NUCLEOTIDE SEQUENCE [LARGE SCALE GENOMIC DNA]</scope>
    <source>
        <strain evidence="2 3">Q02</strain>
    </source>
</reference>
<keyword evidence="3" id="KW-1185">Reference proteome</keyword>
<evidence type="ECO:0000256" key="1">
    <source>
        <dbReference type="SAM" id="SignalP"/>
    </source>
</evidence>
<comment type="caution">
    <text evidence="2">The sequence shown here is derived from an EMBL/GenBank/DDBJ whole genome shotgun (WGS) entry which is preliminary data.</text>
</comment>
<organism evidence="2 3">
    <name type="scientific">Franconibacter daqui</name>
    <dbReference type="NCBI Taxonomy" id="2047724"/>
    <lineage>
        <taxon>Bacteria</taxon>
        <taxon>Pseudomonadati</taxon>
        <taxon>Pseudomonadota</taxon>
        <taxon>Gammaproteobacteria</taxon>
        <taxon>Enterobacterales</taxon>
        <taxon>Enterobacteriaceae</taxon>
        <taxon>Franconibacter</taxon>
    </lineage>
</organism>
<dbReference type="Proteomes" id="UP001447374">
    <property type="component" value="Unassembled WGS sequence"/>
</dbReference>
<feature type="signal peptide" evidence="1">
    <location>
        <begin position="1"/>
        <end position="18"/>
    </location>
</feature>
<evidence type="ECO:0008006" key="4">
    <source>
        <dbReference type="Google" id="ProtNLM"/>
    </source>
</evidence>
<evidence type="ECO:0000313" key="3">
    <source>
        <dbReference type="Proteomes" id="UP001447374"/>
    </source>
</evidence>
<gene>
    <name evidence="2" type="ORF">ABQG75_08590</name>
</gene>
<feature type="chain" id="PRO_5046946971" description="Lipoprotein" evidence="1">
    <location>
        <begin position="19"/>
        <end position="151"/>
    </location>
</feature>
<accession>A0ABV1PLU0</accession>
<name>A0ABV1PLU0_9ENTR</name>
<evidence type="ECO:0000313" key="2">
    <source>
        <dbReference type="EMBL" id="MER0125788.1"/>
    </source>
</evidence>
<dbReference type="EMBL" id="JBEHGX010000003">
    <property type="protein sequence ID" value="MER0125788.1"/>
    <property type="molecule type" value="Genomic_DNA"/>
</dbReference>
<dbReference type="RefSeq" id="WP_349951070.1">
    <property type="nucleotide sequence ID" value="NZ_JBEHGX010000003.1"/>
</dbReference>
<proteinExistence type="predicted"/>
<keyword evidence="1" id="KW-0732">Signal</keyword>
<protein>
    <recommendedName>
        <fullName evidence="4">Lipoprotein</fullName>
    </recommendedName>
</protein>
<sequence length="151" mass="16533">MKRLLAILIMPAVSFAMPSPDTVANSKLTVSDWQYVAQKVAAGEQVWLNAVPALASKANREQADQLEDALATALPINTKGVLAILSRLDAGSYPEMRGTDIVCVQKVVNQGEAAEKYYNITRLALLDEPNGAQCLWNLEGVREEVKHQKKK</sequence>